<comment type="caution">
    <text evidence="3">The sequence shown here is derived from an EMBL/GenBank/DDBJ whole genome shotgun (WGS) entry which is preliminary data.</text>
</comment>
<feature type="domain" description="Berberine/berberine-like" evidence="2">
    <location>
        <begin position="162"/>
        <end position="200"/>
    </location>
</feature>
<organism evidence="3 4">
    <name type="scientific">Fusarium langsethiae</name>
    <dbReference type="NCBI Taxonomy" id="179993"/>
    <lineage>
        <taxon>Eukaryota</taxon>
        <taxon>Fungi</taxon>
        <taxon>Dikarya</taxon>
        <taxon>Ascomycota</taxon>
        <taxon>Pezizomycotina</taxon>
        <taxon>Sordariomycetes</taxon>
        <taxon>Hypocreomycetidae</taxon>
        <taxon>Hypocreales</taxon>
        <taxon>Nectriaceae</taxon>
        <taxon>Fusarium</taxon>
    </lineage>
</organism>
<dbReference type="Pfam" id="PF08031">
    <property type="entry name" value="BBE"/>
    <property type="match status" value="1"/>
</dbReference>
<dbReference type="Gene3D" id="3.40.462.20">
    <property type="match status" value="1"/>
</dbReference>
<feature type="signal peptide" evidence="1">
    <location>
        <begin position="1"/>
        <end position="17"/>
    </location>
</feature>
<dbReference type="EMBL" id="JXCE01000665">
    <property type="protein sequence ID" value="KPA36352.1"/>
    <property type="molecule type" value="Genomic_DNA"/>
</dbReference>
<evidence type="ECO:0000256" key="1">
    <source>
        <dbReference type="SAM" id="SignalP"/>
    </source>
</evidence>
<dbReference type="InterPro" id="IPR012951">
    <property type="entry name" value="BBE"/>
</dbReference>
<dbReference type="Proteomes" id="UP000037904">
    <property type="component" value="Unassembled WGS sequence"/>
</dbReference>
<protein>
    <submittedName>
        <fullName evidence="3">Isoamyl alcohol</fullName>
    </submittedName>
</protein>
<sequence length="222" mass="24502">MMLLYAFAFVCSAIALASPACKLSPSDHDWPSVEEWGELNRTIGNTLLKAASSCYQGNPLDSPLSCRTVEGNWTSATFHAGLPESIASPLYANNSCLPPGADGYNATGGCYLAWRSSYLHVMSYGAKFNKSLAPQNMLKDAAEQLEEGIESLWREWAPETAAYMNEGNPLNSNFKKDFYGSYYDRLMQVKNKYDPINSLWVLSGVGSDAWDYNLNTGKLCKQ</sequence>
<dbReference type="Gene3D" id="3.30.465.10">
    <property type="match status" value="1"/>
</dbReference>
<dbReference type="GO" id="GO:0050660">
    <property type="term" value="F:flavin adenine dinucleotide binding"/>
    <property type="evidence" value="ECO:0007669"/>
    <property type="project" value="InterPro"/>
</dbReference>
<evidence type="ECO:0000313" key="3">
    <source>
        <dbReference type="EMBL" id="KPA36352.1"/>
    </source>
</evidence>
<feature type="chain" id="PRO_5005834900" evidence="1">
    <location>
        <begin position="18"/>
        <end position="222"/>
    </location>
</feature>
<dbReference type="InterPro" id="IPR016169">
    <property type="entry name" value="FAD-bd_PCMH_sub2"/>
</dbReference>
<dbReference type="GO" id="GO:0016491">
    <property type="term" value="F:oxidoreductase activity"/>
    <property type="evidence" value="ECO:0007669"/>
    <property type="project" value="InterPro"/>
</dbReference>
<name>A0A0M9ENI0_FUSLA</name>
<evidence type="ECO:0000313" key="4">
    <source>
        <dbReference type="Proteomes" id="UP000037904"/>
    </source>
</evidence>
<keyword evidence="1" id="KW-0732">Signal</keyword>
<dbReference type="AlphaFoldDB" id="A0A0M9ENI0"/>
<proteinExistence type="predicted"/>
<evidence type="ECO:0000259" key="2">
    <source>
        <dbReference type="Pfam" id="PF08031"/>
    </source>
</evidence>
<keyword evidence="4" id="KW-1185">Reference proteome</keyword>
<accession>A0A0M9ENI0</accession>
<reference evidence="3 4" key="1">
    <citation type="submission" date="2015-04" db="EMBL/GenBank/DDBJ databases">
        <title>The draft genome sequence of Fusarium langsethiae, a T-2/HT-2 mycotoxin producer.</title>
        <authorList>
            <person name="Lysoe E."/>
            <person name="Divon H.H."/>
            <person name="Terzi V."/>
            <person name="Orru L."/>
            <person name="Lamontanara A."/>
            <person name="Kolseth A.-K."/>
            <person name="Frandsen R.J."/>
            <person name="Nielsen K."/>
            <person name="Thrane U."/>
        </authorList>
    </citation>
    <scope>NUCLEOTIDE SEQUENCE [LARGE SCALE GENOMIC DNA]</scope>
    <source>
        <strain evidence="3 4">Fl201059</strain>
    </source>
</reference>
<gene>
    <name evidence="3" type="ORF">FLAG1_10888</name>
</gene>